<gene>
    <name evidence="1" type="ORF">JGS22_021015</name>
</gene>
<keyword evidence="2" id="KW-1185">Reference proteome</keyword>
<comment type="caution">
    <text evidence="1">The sequence shown here is derived from an EMBL/GenBank/DDBJ whole genome shotgun (WGS) entry which is preliminary data.</text>
</comment>
<evidence type="ECO:0000313" key="1">
    <source>
        <dbReference type="EMBL" id="MBU7600044.1"/>
    </source>
</evidence>
<reference evidence="1" key="1">
    <citation type="submission" date="2021-06" db="EMBL/GenBank/DDBJ databases">
        <title>Sequencing of actinobacteria type strains.</title>
        <authorList>
            <person name="Nguyen G.-S."/>
            <person name="Wentzel A."/>
        </authorList>
    </citation>
    <scope>NUCLEOTIDE SEQUENCE</scope>
    <source>
        <strain evidence="1">P38-E01</strain>
    </source>
</reference>
<dbReference type="Proteomes" id="UP000694501">
    <property type="component" value="Unassembled WGS sequence"/>
</dbReference>
<dbReference type="RefSeq" id="WP_216815105.1">
    <property type="nucleotide sequence ID" value="NZ_JAELVF020000002.1"/>
</dbReference>
<sequence length="123" mass="13319">MRTTKSSRSEVTATAELVADVEEAHELLEIYRVLCPECGQRIGLLADEEQLPEHAMLPTAHEPFGMTVCRASGTPSARAEATDEREVAEQDAAVLLTLPAGLDWRTQPFSHAGPVVPAQARRG</sequence>
<dbReference type="EMBL" id="JAELVF020000002">
    <property type="protein sequence ID" value="MBU7600044.1"/>
    <property type="molecule type" value="Genomic_DNA"/>
</dbReference>
<organism evidence="1 2">
    <name type="scientific">Streptomyces tardus</name>
    <dbReference type="NCBI Taxonomy" id="2780544"/>
    <lineage>
        <taxon>Bacteria</taxon>
        <taxon>Bacillati</taxon>
        <taxon>Actinomycetota</taxon>
        <taxon>Actinomycetes</taxon>
        <taxon>Kitasatosporales</taxon>
        <taxon>Streptomycetaceae</taxon>
        <taxon>Streptomyces</taxon>
    </lineage>
</organism>
<dbReference type="AlphaFoldDB" id="A0A949JJU0"/>
<proteinExistence type="predicted"/>
<accession>A0A949JJU0</accession>
<name>A0A949JJU0_9ACTN</name>
<protein>
    <submittedName>
        <fullName evidence="1">Uncharacterized protein</fullName>
    </submittedName>
</protein>
<evidence type="ECO:0000313" key="2">
    <source>
        <dbReference type="Proteomes" id="UP000694501"/>
    </source>
</evidence>